<dbReference type="AlphaFoldDB" id="A0AA39J6A2"/>
<evidence type="ECO:0000313" key="2">
    <source>
        <dbReference type="EMBL" id="KAK0435088.1"/>
    </source>
</evidence>
<gene>
    <name evidence="2" type="ORF">EV420DRAFT_1653463</name>
</gene>
<protein>
    <submittedName>
        <fullName evidence="2">Uncharacterized protein</fullName>
    </submittedName>
</protein>
<feature type="compositionally biased region" description="Basic and acidic residues" evidence="1">
    <location>
        <begin position="119"/>
        <end position="128"/>
    </location>
</feature>
<evidence type="ECO:0000313" key="3">
    <source>
        <dbReference type="Proteomes" id="UP001175211"/>
    </source>
</evidence>
<dbReference type="EMBL" id="JAUEPS010000162">
    <property type="protein sequence ID" value="KAK0435088.1"/>
    <property type="molecule type" value="Genomic_DNA"/>
</dbReference>
<feature type="region of interest" description="Disordered" evidence="1">
    <location>
        <begin position="244"/>
        <end position="300"/>
    </location>
</feature>
<organism evidence="2 3">
    <name type="scientific">Armillaria tabescens</name>
    <name type="common">Ringless honey mushroom</name>
    <name type="synonym">Agaricus tabescens</name>
    <dbReference type="NCBI Taxonomy" id="1929756"/>
    <lineage>
        <taxon>Eukaryota</taxon>
        <taxon>Fungi</taxon>
        <taxon>Dikarya</taxon>
        <taxon>Basidiomycota</taxon>
        <taxon>Agaricomycotina</taxon>
        <taxon>Agaricomycetes</taxon>
        <taxon>Agaricomycetidae</taxon>
        <taxon>Agaricales</taxon>
        <taxon>Marasmiineae</taxon>
        <taxon>Physalacriaceae</taxon>
        <taxon>Desarmillaria</taxon>
    </lineage>
</organism>
<dbReference type="Proteomes" id="UP001175211">
    <property type="component" value="Unassembled WGS sequence"/>
</dbReference>
<evidence type="ECO:0000256" key="1">
    <source>
        <dbReference type="SAM" id="MobiDB-lite"/>
    </source>
</evidence>
<comment type="caution">
    <text evidence="2">The sequence shown here is derived from an EMBL/GenBank/DDBJ whole genome shotgun (WGS) entry which is preliminary data.</text>
</comment>
<feature type="compositionally biased region" description="Basic and acidic residues" evidence="1">
    <location>
        <begin position="244"/>
        <end position="254"/>
    </location>
</feature>
<name>A0AA39J6A2_ARMTA</name>
<feature type="compositionally biased region" description="Acidic residues" evidence="1">
    <location>
        <begin position="278"/>
        <end position="294"/>
    </location>
</feature>
<reference evidence="2" key="1">
    <citation type="submission" date="2023-06" db="EMBL/GenBank/DDBJ databases">
        <authorList>
            <consortium name="Lawrence Berkeley National Laboratory"/>
            <person name="Ahrendt S."/>
            <person name="Sahu N."/>
            <person name="Indic B."/>
            <person name="Wong-Bajracharya J."/>
            <person name="Merenyi Z."/>
            <person name="Ke H.-M."/>
            <person name="Monk M."/>
            <person name="Kocsube S."/>
            <person name="Drula E."/>
            <person name="Lipzen A."/>
            <person name="Balint B."/>
            <person name="Henrissat B."/>
            <person name="Andreopoulos B."/>
            <person name="Martin F.M."/>
            <person name="Harder C.B."/>
            <person name="Rigling D."/>
            <person name="Ford K.L."/>
            <person name="Foster G.D."/>
            <person name="Pangilinan J."/>
            <person name="Papanicolaou A."/>
            <person name="Barry K."/>
            <person name="LaButti K."/>
            <person name="Viragh M."/>
            <person name="Koriabine M."/>
            <person name="Yan M."/>
            <person name="Riley R."/>
            <person name="Champramary S."/>
            <person name="Plett K.L."/>
            <person name="Tsai I.J."/>
            <person name="Slot J."/>
            <person name="Sipos G."/>
            <person name="Plett J."/>
            <person name="Nagy L.G."/>
            <person name="Grigoriev I.V."/>
        </authorList>
    </citation>
    <scope>NUCLEOTIDE SEQUENCE</scope>
    <source>
        <strain evidence="2">CCBAS 213</strain>
    </source>
</reference>
<feature type="region of interest" description="Disordered" evidence="1">
    <location>
        <begin position="100"/>
        <end position="166"/>
    </location>
</feature>
<sequence>MTAISTSAKSVKRFVMVGPEALMLRAAVLPDTTHEQIKAINDALTTYVDSRQTLESDRSGAQWSRVNEHLNNVHDALRFVGDATVVQGTALWELPSDSSKLKTETANVPTDVPLSNRRNLLEEKKGRDSPSPTEVSKPKSRAAGKKEAERAKSSLPGPSLKACLPAPEEPTVDWLTGTRDLIVDMGEVYQSKAAAEIGTELWCQLVFLNVHRGHSRTLNKTRVSKIDISDWDLIPVEAGEPAKRCVGEAPDGVKKSRKRRRVSESPAPPTRRRKVDSDDGVDNGGDDDDDDDDPVLWSSTHPLTSSKIVRPRPLLNLRKPYVAIPKSNLNFLSKPKSAFPVSWPDVVKPGNPFNPSLPGAGSTRVPETSVPSQDPPPTTPDSSLQKLLDESQKHEPLTSEKLEFDVEPDPEEVQKVIKGFKDMDLDGYKVELAKTKVALDRALKRNQVILEGLQTYVNRDKALITTLRRKEVANHDAMMRILDALF</sequence>
<proteinExistence type="predicted"/>
<dbReference type="RefSeq" id="XP_060321876.1">
    <property type="nucleotide sequence ID" value="XM_060478746.1"/>
</dbReference>
<accession>A0AA39J6A2</accession>
<feature type="region of interest" description="Disordered" evidence="1">
    <location>
        <begin position="352"/>
        <end position="384"/>
    </location>
</feature>
<dbReference type="GeneID" id="85362294"/>
<keyword evidence="3" id="KW-1185">Reference proteome</keyword>